<proteinExistence type="predicted"/>
<evidence type="ECO:0000313" key="2">
    <source>
        <dbReference type="WBParaSite" id="JU765_v2.g2504.t1"/>
    </source>
</evidence>
<reference evidence="2" key="1">
    <citation type="submission" date="2022-11" db="UniProtKB">
        <authorList>
            <consortium name="WormBaseParasite"/>
        </authorList>
    </citation>
    <scope>IDENTIFICATION</scope>
</reference>
<name>A0AC34R1J6_9BILA</name>
<protein>
    <submittedName>
        <fullName evidence="2">Uncharacterized protein</fullName>
    </submittedName>
</protein>
<accession>A0AC34R1J6</accession>
<sequence length="419" mass="48353">MNHVFEVDSIRKKLSSKKKKKGHSQEGIKNLQPVEKPGEVKRKFATKESLSTRVRHKKTNVNQIQTQNQNQDTAPPKEPATLRVKKTAEKKCQPIPEVKGKKDSDDIKEEQQSEKLEKTTADDIVNVNPNVDTPTPTPTSTPINNNPTTDIFQKNCLTWVQKIIKKRIVAIQNEFLVEKGYLPRKKCEVFVRNEKKNRYGDVICTDSTRVILKNREPDDDYIHASWVQSPFPNSQKYICAQGPMTETVNDFWHMIFQEHVTVIVMLCNFDEMGFEKCAVYWPLEVGQTSNYEEYYVKNEKIETCEVENVKVTTLSVHAGRSKDEYLTIRHYQWPGWPDHMAPGDPAPCVTLLSMVKARSKNDPILVHCSAGIGRTGTFCGIDYTYDRIRIKPEIEMKQILRELRNQRIHSIQSAPQYIY</sequence>
<dbReference type="WBParaSite" id="JU765_v2.g2504.t1">
    <property type="protein sequence ID" value="JU765_v2.g2504.t1"/>
    <property type="gene ID" value="JU765_v2.g2504"/>
</dbReference>
<dbReference type="Proteomes" id="UP000887576">
    <property type="component" value="Unplaced"/>
</dbReference>
<organism evidence="1 2">
    <name type="scientific">Panagrolaimus sp. JU765</name>
    <dbReference type="NCBI Taxonomy" id="591449"/>
    <lineage>
        <taxon>Eukaryota</taxon>
        <taxon>Metazoa</taxon>
        <taxon>Ecdysozoa</taxon>
        <taxon>Nematoda</taxon>
        <taxon>Chromadorea</taxon>
        <taxon>Rhabditida</taxon>
        <taxon>Tylenchina</taxon>
        <taxon>Panagrolaimomorpha</taxon>
        <taxon>Panagrolaimoidea</taxon>
        <taxon>Panagrolaimidae</taxon>
        <taxon>Panagrolaimus</taxon>
    </lineage>
</organism>
<evidence type="ECO:0000313" key="1">
    <source>
        <dbReference type="Proteomes" id="UP000887576"/>
    </source>
</evidence>